<protein>
    <recommendedName>
        <fullName evidence="3">Reverse transcriptase zinc-binding domain-containing protein</fullName>
    </recommendedName>
</protein>
<evidence type="ECO:0008006" key="3">
    <source>
        <dbReference type="Google" id="ProtNLM"/>
    </source>
</evidence>
<name>A0AAW2E4A7_9ROSI</name>
<dbReference type="Proteomes" id="UP001459277">
    <property type="component" value="Unassembled WGS sequence"/>
</dbReference>
<dbReference type="AlphaFoldDB" id="A0AAW2E4A7"/>
<comment type="caution">
    <text evidence="1">The sequence shown here is derived from an EMBL/GenBank/DDBJ whole genome shotgun (WGS) entry which is preliminary data.</text>
</comment>
<organism evidence="1 2">
    <name type="scientific">Lithocarpus litseifolius</name>
    <dbReference type="NCBI Taxonomy" id="425828"/>
    <lineage>
        <taxon>Eukaryota</taxon>
        <taxon>Viridiplantae</taxon>
        <taxon>Streptophyta</taxon>
        <taxon>Embryophyta</taxon>
        <taxon>Tracheophyta</taxon>
        <taxon>Spermatophyta</taxon>
        <taxon>Magnoliopsida</taxon>
        <taxon>eudicotyledons</taxon>
        <taxon>Gunneridae</taxon>
        <taxon>Pentapetalae</taxon>
        <taxon>rosids</taxon>
        <taxon>fabids</taxon>
        <taxon>Fagales</taxon>
        <taxon>Fagaceae</taxon>
        <taxon>Lithocarpus</taxon>
    </lineage>
</organism>
<gene>
    <name evidence="1" type="ORF">SO802_003529</name>
</gene>
<keyword evidence="2" id="KW-1185">Reference proteome</keyword>
<accession>A0AAW2E4A7</accession>
<sequence length="161" mass="18558">MVEMQSRNEAYLAKLCWRPANEQEASWARMLMSKYFMDLRITEEGRKLPCSMTWAACKKGGPIFKRGLKWVIKNGASTNLWADFWLPFGPLRSCIQGPLTREEANLLVADIRDQGSNWFQSVLSVELPEELRNQIQEVPFSLDLNTEDVSCWAFSKDGFFP</sequence>
<reference evidence="1 2" key="1">
    <citation type="submission" date="2024-01" db="EMBL/GenBank/DDBJ databases">
        <title>A telomere-to-telomere, gap-free genome of sweet tea (Lithocarpus litseifolius).</title>
        <authorList>
            <person name="Zhou J."/>
        </authorList>
    </citation>
    <scope>NUCLEOTIDE SEQUENCE [LARGE SCALE GENOMIC DNA]</scope>
    <source>
        <strain evidence="1">Zhou-2022a</strain>
        <tissue evidence="1">Leaf</tissue>
    </source>
</reference>
<dbReference type="EMBL" id="JAZDWU010000001">
    <property type="protein sequence ID" value="KAL0016460.1"/>
    <property type="molecule type" value="Genomic_DNA"/>
</dbReference>
<evidence type="ECO:0000313" key="2">
    <source>
        <dbReference type="Proteomes" id="UP001459277"/>
    </source>
</evidence>
<evidence type="ECO:0000313" key="1">
    <source>
        <dbReference type="EMBL" id="KAL0016460.1"/>
    </source>
</evidence>
<proteinExistence type="predicted"/>